<dbReference type="SMART" id="SM01132">
    <property type="entry name" value="DIL"/>
    <property type="match status" value="1"/>
</dbReference>
<accession>A0A0N4ZS37</accession>
<proteinExistence type="inferred from homology"/>
<feature type="compositionally biased region" description="Polar residues" evidence="10">
    <location>
        <begin position="1072"/>
        <end position="1082"/>
    </location>
</feature>
<dbReference type="SMART" id="SM00015">
    <property type="entry name" value="IQ"/>
    <property type="match status" value="6"/>
</dbReference>
<keyword evidence="6 8" id="KW-0505">Motor protein</keyword>
<dbReference type="FunFam" id="1.10.10.820:FF:000001">
    <property type="entry name" value="Myosin heavy chain"/>
    <property type="match status" value="1"/>
</dbReference>
<keyword evidence="2 8" id="KW-0547">Nucleotide-binding</keyword>
<dbReference type="InterPro" id="IPR036961">
    <property type="entry name" value="Kinesin_motor_dom_sf"/>
</dbReference>
<dbReference type="CDD" id="cd23767">
    <property type="entry name" value="IQCD"/>
    <property type="match status" value="1"/>
</dbReference>
<evidence type="ECO:0000256" key="4">
    <source>
        <dbReference type="ARBA" id="ARBA00023054"/>
    </source>
</evidence>
<dbReference type="GO" id="GO:0005524">
    <property type="term" value="F:ATP binding"/>
    <property type="evidence" value="ECO:0007669"/>
    <property type="project" value="UniProtKB-UniRule"/>
</dbReference>
<dbReference type="Proteomes" id="UP000038045">
    <property type="component" value="Unplaced"/>
</dbReference>
<keyword evidence="13" id="KW-1185">Reference proteome</keyword>
<dbReference type="Pfam" id="PF00063">
    <property type="entry name" value="Myosin_head"/>
    <property type="match status" value="1"/>
</dbReference>
<name>A0A0N4ZS37_PARTI</name>
<feature type="region of interest" description="Actin-binding" evidence="8">
    <location>
        <begin position="652"/>
        <end position="674"/>
    </location>
</feature>
<evidence type="ECO:0000259" key="12">
    <source>
        <dbReference type="PROSITE" id="PS51456"/>
    </source>
</evidence>
<dbReference type="Gene3D" id="6.20.240.20">
    <property type="match status" value="1"/>
</dbReference>
<feature type="domain" description="Dilute" evidence="11">
    <location>
        <begin position="1415"/>
        <end position="1679"/>
    </location>
</feature>
<dbReference type="Gene3D" id="3.40.850.10">
    <property type="entry name" value="Kinesin motor domain"/>
    <property type="match status" value="1"/>
</dbReference>
<dbReference type="Gene3D" id="1.20.5.190">
    <property type="match status" value="3"/>
</dbReference>
<feature type="coiled-coil region" evidence="9">
    <location>
        <begin position="925"/>
        <end position="1028"/>
    </location>
</feature>
<feature type="binding site" evidence="8">
    <location>
        <begin position="177"/>
        <end position="184"/>
    </location>
    <ligand>
        <name>ATP</name>
        <dbReference type="ChEBI" id="CHEBI:30616"/>
    </ligand>
</feature>
<evidence type="ECO:0000256" key="1">
    <source>
        <dbReference type="ARBA" id="ARBA00008314"/>
    </source>
</evidence>
<dbReference type="Gene3D" id="1.20.120.720">
    <property type="entry name" value="Myosin VI head, motor domain, U50 subdomain"/>
    <property type="match status" value="1"/>
</dbReference>
<feature type="region of interest" description="Disordered" evidence="10">
    <location>
        <begin position="1043"/>
        <end position="1082"/>
    </location>
</feature>
<keyword evidence="5 8" id="KW-0518">Myosin</keyword>
<sequence>MDPMLTLGRQEKFPLESYTKGTLVWVRDTELVWKCCILLDNIKFSQNKVLLQNVDCEEDIIEYDVLKDNLPFLKNPDILRGKNDLTSLSYLHEPAVLSNLQYRFETLSSIYTYCGIVLVAINPYSDCSNLYEDEVIKVYSGVGKQVRGLDPHIYAISEEAYYDLCEYGKNQSIIVSGESGAGKTVSAKFVMRYLATVASNWKGSDKKEIGVEKKVLASNPIMEAIGNAKTIRNDNSSRFGKFIKIIFNNQRKISGAEMKTYLLETSRVVFQTVDERNYHIFYQMCAARNHPSLKDLNLMECTEYNYLYGGQCDIIDGVDDEKEFLETISALSKLGISNNSQKNIFKLLSAILIMGNINYNEISDNDVQILGENENTNNICADLLSVDKSALKLWLTAREIKCGKELMRKPLSKAEALVNKDALAKLLYSSLFNWIVEQINISLSDEKKNDMKKSTPLRGKKVESQFVGVLDIYGFETFTINSFEQFCINYANEKLQQQFNQHVFKLEQEEYVKEGIEWVRIDFYDNQPCIDLIENKLGIIDYLDEQCKVGRGTDDDWLRTMSNCKNVSKNPNFMLPKISDPSFIVKHFAADVQYKIDGFLEKNKNTINEQLLDVILHSNSPFIKDVVSGSVGMTTNGNERKKTVSFKFRESLKDLIQILSSTTPHYVRCIKPNDMKESFYMEPKRSIQQLRACGVLETIRLSAAGYPSRMEYNDFSRRYRVLYTKDTKLWKKDSKQFADITCKKYLENEKFVLGKTKIFFRTGQVAHLERLRHETFSKAALTIQCCWRRYQAYKIFKAKKDALLLIQTSLRAFLAFRRIKYLQMHRAAIEIQKTWKGYCQKENYKKLRKSALAIQTHYRANVIKKEYLRKRYENAALTIQKYARGWLVRKENIERIRKIIKVQCFVRRWLARRRLKELKIEAKSVGHLQKLNKGLENKIISLQQKLDIASLNIDIIHEKEKKIEILSLENKKLEVEREKVLKLNEELNKTTEENVKLKKDRNDLRIELAKECSDRMEAEREVEEMRDQLMANVDLLASGSSPVLSRNMSMRSDVTSSTPSRKTDGSELENAASKNTESGYNVTKSIDDNSNIIEQQTALLFSQQKIIKNLRIREEILMKKIDNFMLSVEESIPTQTYCNNFDNLKYISLENSYNRLKSEMALLMEEKVPNKSFLSNLPGFGNSFEKNSKDIFNRLIGENEKLMVECNELKSLLAKYLQTSDLATSKGSKLNYLGYDSEEEDSIISSESYNPLETELLLSREISDLKNRLNIKDQILEEKDTKIEELHQRIESLTPFIKIDGNQSYLECAGQINNLIGENLSLQNKINKQSEHIEKLEKKLSTDNTDQEKDVGSLGTNTGLIKVTNIPEFANSLVLGLRAKIIKIIPPSLPANIIFGALRLFDKELDEIGFTSCFSNIHDNIKDIFNESSDFDVVLIWFINSWKLLNLLRQYSIKDETSKDCWFERNTEKQRAISMKNIHTESFRRQLETRIENGYQTLLKKHIEVVLTPKIVPAILMHDETKSQNINDKSLDNLLDFMSSILTKLKRMDADNSIIQQIFRQLTQWLSSLSLNHMLFRKDLCTFERAFIIKHNVTELGDWLKKNNLSQFSEYLEPLIQATHLIQSQKTIKNVEILCGSMTSTLKPRQIISILQHYTPSIDFEDDEPTPEFLAMVKEHLSGREKENDELLLRGTYIEPFNVENFVYSEENLETISIPACLRLNSYCKLI</sequence>
<keyword evidence="3 8" id="KW-0067">ATP-binding</keyword>
<dbReference type="Pfam" id="PF01843">
    <property type="entry name" value="DIL"/>
    <property type="match status" value="1"/>
</dbReference>
<dbReference type="GO" id="GO:0016020">
    <property type="term" value="C:membrane"/>
    <property type="evidence" value="ECO:0007669"/>
    <property type="project" value="TreeGrafter"/>
</dbReference>
<evidence type="ECO:0000259" key="11">
    <source>
        <dbReference type="PROSITE" id="PS51126"/>
    </source>
</evidence>
<evidence type="ECO:0000256" key="9">
    <source>
        <dbReference type="SAM" id="Coils"/>
    </source>
</evidence>
<dbReference type="SUPFAM" id="SSF52540">
    <property type="entry name" value="P-loop containing nucleoside triphosphate hydrolases"/>
    <property type="match status" value="2"/>
</dbReference>
<comment type="similarity">
    <text evidence="1 8">Belongs to the TRAFAC class myosin-kinesin ATPase superfamily. Myosin family.</text>
</comment>
<evidence type="ECO:0000313" key="13">
    <source>
        <dbReference type="Proteomes" id="UP000038045"/>
    </source>
</evidence>
<dbReference type="PANTHER" id="PTHR13140:SF706">
    <property type="entry name" value="DILUTE CLASS UNCONVENTIONAL MYOSIN, ISOFORM C"/>
    <property type="match status" value="1"/>
</dbReference>
<dbReference type="STRING" id="131310.A0A0N4ZS37"/>
<dbReference type="Pfam" id="PF00612">
    <property type="entry name" value="IQ"/>
    <property type="match status" value="3"/>
</dbReference>
<evidence type="ECO:0000256" key="7">
    <source>
        <dbReference type="ARBA" id="ARBA00023203"/>
    </source>
</evidence>
<protein>
    <submittedName>
        <fullName evidence="14">Myosin motor domain-containing protein</fullName>
    </submittedName>
</protein>
<evidence type="ECO:0000256" key="8">
    <source>
        <dbReference type="PROSITE-ProRule" id="PRU00782"/>
    </source>
</evidence>
<dbReference type="GO" id="GO:0016459">
    <property type="term" value="C:myosin complex"/>
    <property type="evidence" value="ECO:0007669"/>
    <property type="project" value="UniProtKB-KW"/>
</dbReference>
<dbReference type="InterPro" id="IPR027417">
    <property type="entry name" value="P-loop_NTPase"/>
</dbReference>
<dbReference type="InterPro" id="IPR000048">
    <property type="entry name" value="IQ_motif_EF-hand-BS"/>
</dbReference>
<dbReference type="GO" id="GO:0000146">
    <property type="term" value="F:microfilament motor activity"/>
    <property type="evidence" value="ECO:0007669"/>
    <property type="project" value="TreeGrafter"/>
</dbReference>
<dbReference type="InterPro" id="IPR002710">
    <property type="entry name" value="Dilute_dom"/>
</dbReference>
<evidence type="ECO:0000256" key="2">
    <source>
        <dbReference type="ARBA" id="ARBA00022741"/>
    </source>
</evidence>
<dbReference type="PANTHER" id="PTHR13140">
    <property type="entry name" value="MYOSIN"/>
    <property type="match status" value="1"/>
</dbReference>
<dbReference type="CDD" id="cd01380">
    <property type="entry name" value="MYSc_Myo5"/>
    <property type="match status" value="1"/>
</dbReference>
<evidence type="ECO:0000313" key="14">
    <source>
        <dbReference type="WBParaSite" id="PTRK_0001131900.2"/>
    </source>
</evidence>
<feature type="compositionally biased region" description="Polar residues" evidence="10">
    <location>
        <begin position="1043"/>
        <end position="1060"/>
    </location>
</feature>
<dbReference type="WBParaSite" id="PTRK_0001131900.2">
    <property type="protein sequence ID" value="PTRK_0001131900.2"/>
    <property type="gene ID" value="PTRK_0001131900"/>
</dbReference>
<dbReference type="InterPro" id="IPR036103">
    <property type="entry name" value="MYSc_Myo5"/>
</dbReference>
<evidence type="ECO:0000256" key="10">
    <source>
        <dbReference type="SAM" id="MobiDB-lite"/>
    </source>
</evidence>
<evidence type="ECO:0000256" key="3">
    <source>
        <dbReference type="ARBA" id="ARBA00022840"/>
    </source>
</evidence>
<dbReference type="SUPFAM" id="SSF50084">
    <property type="entry name" value="Myosin S1 fragment, N-terminal domain"/>
    <property type="match status" value="1"/>
</dbReference>
<dbReference type="PRINTS" id="PR00193">
    <property type="entry name" value="MYOSINHEAVY"/>
</dbReference>
<feature type="domain" description="Myosin motor" evidence="12">
    <location>
        <begin position="80"/>
        <end position="773"/>
    </location>
</feature>
<dbReference type="GO" id="GO:0051015">
    <property type="term" value="F:actin filament binding"/>
    <property type="evidence" value="ECO:0007669"/>
    <property type="project" value="TreeGrafter"/>
</dbReference>
<keyword evidence="7 8" id="KW-0009">Actin-binding</keyword>
<evidence type="ECO:0000256" key="6">
    <source>
        <dbReference type="ARBA" id="ARBA00023175"/>
    </source>
</evidence>
<dbReference type="SMART" id="SM00242">
    <property type="entry name" value="MYSc"/>
    <property type="match status" value="1"/>
</dbReference>
<organism evidence="13 14">
    <name type="scientific">Parastrongyloides trichosuri</name>
    <name type="common">Possum-specific nematode worm</name>
    <dbReference type="NCBI Taxonomy" id="131310"/>
    <lineage>
        <taxon>Eukaryota</taxon>
        <taxon>Metazoa</taxon>
        <taxon>Ecdysozoa</taxon>
        <taxon>Nematoda</taxon>
        <taxon>Chromadorea</taxon>
        <taxon>Rhabditida</taxon>
        <taxon>Tylenchina</taxon>
        <taxon>Panagrolaimomorpha</taxon>
        <taxon>Strongyloidoidea</taxon>
        <taxon>Strongyloididae</taxon>
        <taxon>Parastrongyloides</taxon>
    </lineage>
</organism>
<evidence type="ECO:0000256" key="5">
    <source>
        <dbReference type="ARBA" id="ARBA00023123"/>
    </source>
</evidence>
<dbReference type="GO" id="GO:0007015">
    <property type="term" value="P:actin filament organization"/>
    <property type="evidence" value="ECO:0007669"/>
    <property type="project" value="TreeGrafter"/>
</dbReference>
<dbReference type="Gene3D" id="1.20.58.530">
    <property type="match status" value="1"/>
</dbReference>
<dbReference type="Gene3D" id="1.10.10.820">
    <property type="match status" value="1"/>
</dbReference>
<keyword evidence="4 9" id="KW-0175">Coiled coil</keyword>
<dbReference type="PROSITE" id="PS50096">
    <property type="entry name" value="IQ"/>
    <property type="match status" value="4"/>
</dbReference>
<reference evidence="14" key="1">
    <citation type="submission" date="2017-02" db="UniProtKB">
        <authorList>
            <consortium name="WormBaseParasite"/>
        </authorList>
    </citation>
    <scope>IDENTIFICATION</scope>
</reference>
<dbReference type="GO" id="GO:0005737">
    <property type="term" value="C:cytoplasm"/>
    <property type="evidence" value="ECO:0007669"/>
    <property type="project" value="TreeGrafter"/>
</dbReference>
<dbReference type="PROSITE" id="PS51126">
    <property type="entry name" value="DILUTE"/>
    <property type="match status" value="1"/>
</dbReference>
<dbReference type="InterPro" id="IPR001609">
    <property type="entry name" value="Myosin_head_motor_dom-like"/>
</dbReference>
<dbReference type="PROSITE" id="PS51456">
    <property type="entry name" value="MYOSIN_MOTOR"/>
    <property type="match status" value="1"/>
</dbReference>